<dbReference type="InterPro" id="IPR045749">
    <property type="entry name" value="DUF6090"/>
</dbReference>
<keyword evidence="1" id="KW-1133">Transmembrane helix</keyword>
<keyword evidence="1" id="KW-0472">Membrane</keyword>
<gene>
    <name evidence="2" type="ORF">HCU67_03185</name>
</gene>
<evidence type="ECO:0000313" key="2">
    <source>
        <dbReference type="EMBL" id="NKI30931.1"/>
    </source>
</evidence>
<dbReference type="EMBL" id="JAAWWL010000001">
    <property type="protein sequence ID" value="NKI30931.1"/>
    <property type="molecule type" value="Genomic_DNA"/>
</dbReference>
<dbReference type="Pfam" id="PF19578">
    <property type="entry name" value="DUF6090"/>
    <property type="match status" value="1"/>
</dbReference>
<evidence type="ECO:0000256" key="1">
    <source>
        <dbReference type="SAM" id="Phobius"/>
    </source>
</evidence>
<organism evidence="2 3">
    <name type="scientific">Croceivirga thetidis</name>
    <dbReference type="NCBI Taxonomy" id="2721623"/>
    <lineage>
        <taxon>Bacteria</taxon>
        <taxon>Pseudomonadati</taxon>
        <taxon>Bacteroidota</taxon>
        <taxon>Flavobacteriia</taxon>
        <taxon>Flavobacteriales</taxon>
        <taxon>Flavobacteriaceae</taxon>
        <taxon>Croceivirga</taxon>
    </lineage>
</organism>
<proteinExistence type="predicted"/>
<dbReference type="RefSeq" id="WP_168550550.1">
    <property type="nucleotide sequence ID" value="NZ_JAAWWL010000001.1"/>
</dbReference>
<sequence>MIKFFRRIRQNLLQENRFSKYLLYAIGEIILVVIGILIALQVNNWNEKRILRTTQNNYLRELKADIDIMNVEYKLIVDDHTQKLKAAQDVFQSLNTCELNHNQKKRFDELLLTYNSLTVLYQVRNTYEEMLSANIYSELENKKVKNFVSEFYEHRDAMQHYIDDFRQDIGVTYPTIKKHVSFEYDGNGETTVSYEISDLCNDSEFKNAIFESVRTKEYIMQMTTILSEKLEVMVQMLETEMDN</sequence>
<accession>A0ABX1GM09</accession>
<keyword evidence="1" id="KW-0812">Transmembrane</keyword>
<reference evidence="2 3" key="1">
    <citation type="submission" date="2020-04" db="EMBL/GenBank/DDBJ databases">
        <authorList>
            <person name="Yoon J."/>
        </authorList>
    </citation>
    <scope>NUCLEOTIDE SEQUENCE [LARGE SCALE GENOMIC DNA]</scope>
    <source>
        <strain evidence="2 3">DJ-13</strain>
    </source>
</reference>
<comment type="caution">
    <text evidence="2">The sequence shown here is derived from an EMBL/GenBank/DDBJ whole genome shotgun (WGS) entry which is preliminary data.</text>
</comment>
<dbReference type="Proteomes" id="UP000718451">
    <property type="component" value="Unassembled WGS sequence"/>
</dbReference>
<protein>
    <submittedName>
        <fullName evidence="2">Uncharacterized protein</fullName>
    </submittedName>
</protein>
<keyword evidence="3" id="KW-1185">Reference proteome</keyword>
<evidence type="ECO:0000313" key="3">
    <source>
        <dbReference type="Proteomes" id="UP000718451"/>
    </source>
</evidence>
<feature type="transmembrane region" description="Helical" evidence="1">
    <location>
        <begin position="21"/>
        <end position="42"/>
    </location>
</feature>
<name>A0ABX1GM09_9FLAO</name>